<gene>
    <name evidence="2" type="ORF">MSAN_01669100</name>
</gene>
<keyword evidence="3" id="KW-1185">Reference proteome</keyword>
<dbReference type="EMBL" id="JACAZH010000014">
    <property type="protein sequence ID" value="KAF7351068.1"/>
    <property type="molecule type" value="Genomic_DNA"/>
</dbReference>
<dbReference type="PROSITE" id="PS50097">
    <property type="entry name" value="BTB"/>
    <property type="match status" value="1"/>
</dbReference>
<evidence type="ECO:0000313" key="2">
    <source>
        <dbReference type="EMBL" id="KAF7351068.1"/>
    </source>
</evidence>
<accession>A0A8H6Y0L9</accession>
<dbReference type="Gene3D" id="3.30.710.10">
    <property type="entry name" value="Potassium Channel Kv1.1, Chain A"/>
    <property type="match status" value="1"/>
</dbReference>
<dbReference type="OrthoDB" id="3217871at2759"/>
<dbReference type="InterPro" id="IPR011333">
    <property type="entry name" value="SKP1/BTB/POZ_sf"/>
</dbReference>
<dbReference type="CDD" id="cd18186">
    <property type="entry name" value="BTB_POZ_ZBTB_KLHL-like"/>
    <property type="match status" value="1"/>
</dbReference>
<dbReference type="SMART" id="SM00225">
    <property type="entry name" value="BTB"/>
    <property type="match status" value="1"/>
</dbReference>
<comment type="caution">
    <text evidence="2">The sequence shown here is derived from an EMBL/GenBank/DDBJ whole genome shotgun (WGS) entry which is preliminary data.</text>
</comment>
<dbReference type="InterPro" id="IPR000210">
    <property type="entry name" value="BTB/POZ_dom"/>
</dbReference>
<name>A0A8H6Y0L9_9AGAR</name>
<sequence>MSSPSAKRQRTEHASITRSNIWYRDGSVVLQTESTQFRVHWGLLSQHSPFFRDLENIPQPPDEPTIDGCPIVELQDSAVDVEHLLTALYDPTFLSQTALPLAIVGALIRLGRKYDFKNLLDSAVARLTFQNPTTLEEYDNLIADGNYNLTRITSYPGYALDLLTLARENNLGLVLPVAYYRALICDPLQLLEGTKMSGEKLASLSVDDLYRCLIGRQKLVTKQYQPGYTLGWLREWPYTDCRNPEGCGAKRKLKFHSYMDRNTVKAFVMVPSEQRAIPGICATCHQHVTESINEGRKKMWEELPGFFDLPPWNELKNDL</sequence>
<dbReference type="AlphaFoldDB" id="A0A8H6Y0L9"/>
<evidence type="ECO:0000313" key="3">
    <source>
        <dbReference type="Proteomes" id="UP000623467"/>
    </source>
</evidence>
<protein>
    <submittedName>
        <fullName evidence="2">BTB domain-containing protein</fullName>
    </submittedName>
</protein>
<reference evidence="2" key="1">
    <citation type="submission" date="2020-05" db="EMBL/GenBank/DDBJ databases">
        <title>Mycena genomes resolve the evolution of fungal bioluminescence.</title>
        <authorList>
            <person name="Tsai I.J."/>
        </authorList>
    </citation>
    <scope>NUCLEOTIDE SEQUENCE</scope>
    <source>
        <strain evidence="2">160909Yilan</strain>
    </source>
</reference>
<organism evidence="2 3">
    <name type="scientific">Mycena sanguinolenta</name>
    <dbReference type="NCBI Taxonomy" id="230812"/>
    <lineage>
        <taxon>Eukaryota</taxon>
        <taxon>Fungi</taxon>
        <taxon>Dikarya</taxon>
        <taxon>Basidiomycota</taxon>
        <taxon>Agaricomycotina</taxon>
        <taxon>Agaricomycetes</taxon>
        <taxon>Agaricomycetidae</taxon>
        <taxon>Agaricales</taxon>
        <taxon>Marasmiineae</taxon>
        <taxon>Mycenaceae</taxon>
        <taxon>Mycena</taxon>
    </lineage>
</organism>
<dbReference type="Pfam" id="PF00651">
    <property type="entry name" value="BTB"/>
    <property type="match status" value="1"/>
</dbReference>
<proteinExistence type="predicted"/>
<feature type="domain" description="BTB" evidence="1">
    <location>
        <begin position="26"/>
        <end position="90"/>
    </location>
</feature>
<dbReference type="Proteomes" id="UP000623467">
    <property type="component" value="Unassembled WGS sequence"/>
</dbReference>
<evidence type="ECO:0000259" key="1">
    <source>
        <dbReference type="PROSITE" id="PS50097"/>
    </source>
</evidence>